<comment type="caution">
    <text evidence="2">The sequence shown here is derived from an EMBL/GenBank/DDBJ whole genome shotgun (WGS) entry which is preliminary data.</text>
</comment>
<sequence length="647" mass="73865">MDKGGASAAVFASRDLSQIGQENPRVPTSPGLDYDELFRSVFDWDLYCDSTRSQDYPGASSSPRLSYRDLPSLITDIPSFLDHLSLDRSEAEYLRMTPGLSPDDGGITTSESMGQTPPELVRGGSTSPSSHSGSVFFDGVDDARRRPRVSLQEVQAQDDKWTYPQAVPSKHAPRGYGYPHQIQVHESSSRRSSYSKTYSYSPSSNSTSGVKRQRSVEKRSRQLSDPDQTADVRKSGACLPCRISKTRVRKPIQYNAYTGHCPSETNAELSHYPVSRLWRLSLLPTPAVAPPVIRHIVDVWSPDPAEERRVVDHEPRFPTAKPRDIVIFFTRDAESPFLRASVQAYHSQNGTDENPRNAAFERDRFPTYGELQRWVEAQIRRERSSRFEHMVQNFLLSYYEDGQGLPKHNLVSKVHTMNCFFRIWKAPRFTCCSSSNKLSQVPFTVQAELRRIAWNALVSHEHDILKLLEDCLAQQESLKAQEKMAVWASLWQLMIMYRDLVIAHDGYFARNPSAQRDQNIVGAFENLYNGFFPLIAIFYHCQFKTPKRMEMSMDWLKDYPSQARHSSKIRQFSQDMMDTRKEFCKITTPYSVGRATDPSPDERIQRSSYKVDERLSALVVNHELKKISSKRRPRSSTKSKGSSRDSA</sequence>
<evidence type="ECO:0000313" key="2">
    <source>
        <dbReference type="EMBL" id="KAF5718354.1"/>
    </source>
</evidence>
<feature type="compositionally biased region" description="Low complexity" evidence="1">
    <location>
        <begin position="123"/>
        <end position="134"/>
    </location>
</feature>
<feature type="region of interest" description="Disordered" evidence="1">
    <location>
        <begin position="626"/>
        <end position="647"/>
    </location>
</feature>
<keyword evidence="3" id="KW-1185">Reference proteome</keyword>
<evidence type="ECO:0000256" key="1">
    <source>
        <dbReference type="SAM" id="MobiDB-lite"/>
    </source>
</evidence>
<gene>
    <name evidence="2" type="ORF">FMUND_5293</name>
</gene>
<dbReference type="AlphaFoldDB" id="A0A8H5YU89"/>
<feature type="compositionally biased region" description="Basic residues" evidence="1">
    <location>
        <begin position="627"/>
        <end position="637"/>
    </location>
</feature>
<organism evidence="2 3">
    <name type="scientific">Fusarium mundagurra</name>
    <dbReference type="NCBI Taxonomy" id="1567541"/>
    <lineage>
        <taxon>Eukaryota</taxon>
        <taxon>Fungi</taxon>
        <taxon>Dikarya</taxon>
        <taxon>Ascomycota</taxon>
        <taxon>Pezizomycotina</taxon>
        <taxon>Sordariomycetes</taxon>
        <taxon>Hypocreomycetidae</taxon>
        <taxon>Hypocreales</taxon>
        <taxon>Nectriaceae</taxon>
        <taxon>Fusarium</taxon>
        <taxon>Fusarium fujikuroi species complex</taxon>
    </lineage>
</organism>
<evidence type="ECO:0000313" key="3">
    <source>
        <dbReference type="Proteomes" id="UP000544331"/>
    </source>
</evidence>
<feature type="compositionally biased region" description="Basic and acidic residues" evidence="1">
    <location>
        <begin position="214"/>
        <end position="234"/>
    </location>
</feature>
<proteinExistence type="predicted"/>
<protein>
    <submittedName>
        <fullName evidence="2">Uncharacterized protein</fullName>
    </submittedName>
</protein>
<accession>A0A8H5YU89</accession>
<dbReference type="Proteomes" id="UP000544331">
    <property type="component" value="Unassembled WGS sequence"/>
</dbReference>
<reference evidence="2 3" key="1">
    <citation type="submission" date="2020-05" db="EMBL/GenBank/DDBJ databases">
        <title>Identification and distribution of gene clusters putatively required for synthesis of sphingolipid metabolism inhibitors in phylogenetically diverse species of the filamentous fungus Fusarium.</title>
        <authorList>
            <person name="Kim H.-S."/>
            <person name="Busman M."/>
            <person name="Brown D.W."/>
            <person name="Divon H."/>
            <person name="Uhlig S."/>
            <person name="Proctor R.H."/>
        </authorList>
    </citation>
    <scope>NUCLEOTIDE SEQUENCE [LARGE SCALE GENOMIC DNA]</scope>
    <source>
        <strain evidence="2 3">NRRL 66235</strain>
    </source>
</reference>
<dbReference type="OrthoDB" id="5426982at2759"/>
<feature type="compositionally biased region" description="Low complexity" evidence="1">
    <location>
        <begin position="190"/>
        <end position="208"/>
    </location>
</feature>
<name>A0A8H5YU89_9HYPO</name>
<feature type="region of interest" description="Disordered" evidence="1">
    <location>
        <begin position="96"/>
        <end position="234"/>
    </location>
</feature>
<dbReference type="EMBL" id="JAAOAN010000169">
    <property type="protein sequence ID" value="KAF5718354.1"/>
    <property type="molecule type" value="Genomic_DNA"/>
</dbReference>